<name>A0ABY6QB51_9GAMM</name>
<dbReference type="Pfam" id="PF00849">
    <property type="entry name" value="PseudoU_synth_2"/>
    <property type="match status" value="1"/>
</dbReference>
<gene>
    <name evidence="11" type="ORF">E0F26_07660</name>
</gene>
<dbReference type="SUPFAM" id="SSF55120">
    <property type="entry name" value="Pseudouridine synthase"/>
    <property type="match status" value="1"/>
</dbReference>
<evidence type="ECO:0000256" key="1">
    <source>
        <dbReference type="ARBA" id="ARBA00022694"/>
    </source>
</evidence>
<evidence type="ECO:0000313" key="11">
    <source>
        <dbReference type="EMBL" id="UZP75598.1"/>
    </source>
</evidence>
<comment type="catalytic activity">
    <reaction evidence="3">
        <text>uridine(65) in tRNA = pseudouridine(65) in tRNA</text>
        <dbReference type="Rhea" id="RHEA:42536"/>
        <dbReference type="Rhea" id="RHEA-COMP:10103"/>
        <dbReference type="Rhea" id="RHEA-COMP:10104"/>
        <dbReference type="ChEBI" id="CHEBI:65314"/>
        <dbReference type="ChEBI" id="CHEBI:65315"/>
        <dbReference type="EC" id="5.4.99.26"/>
    </reaction>
</comment>
<organism evidence="11 12">
    <name type="scientific">Candidatus Paraluminiphilus aquimaris</name>
    <dbReference type="NCBI Taxonomy" id="2518994"/>
    <lineage>
        <taxon>Bacteria</taxon>
        <taxon>Pseudomonadati</taxon>
        <taxon>Pseudomonadota</taxon>
        <taxon>Gammaproteobacteria</taxon>
        <taxon>Cellvibrionales</taxon>
        <taxon>Halieaceae</taxon>
        <taxon>Candidatus Paraluminiphilus</taxon>
    </lineage>
</organism>
<keyword evidence="12" id="KW-1185">Reference proteome</keyword>
<keyword evidence="1" id="KW-0819">tRNA processing</keyword>
<dbReference type="PANTHER" id="PTHR21600">
    <property type="entry name" value="MITOCHONDRIAL RNA PSEUDOURIDINE SYNTHASE"/>
    <property type="match status" value="1"/>
</dbReference>
<dbReference type="InterPro" id="IPR050188">
    <property type="entry name" value="RluA_PseudoU_synthase"/>
</dbReference>
<feature type="domain" description="Pseudouridine synthase RsuA/RluA-like" evidence="10">
    <location>
        <begin position="3"/>
        <end position="149"/>
    </location>
</feature>
<dbReference type="Gene3D" id="3.30.2350.10">
    <property type="entry name" value="Pseudouridine synthase"/>
    <property type="match status" value="1"/>
</dbReference>
<keyword evidence="2" id="KW-0413">Isomerase</keyword>
<comment type="function">
    <text evidence="4">Responsible for synthesis of pseudouridine from uracil-65 in transfer RNAs.</text>
</comment>
<evidence type="ECO:0000256" key="8">
    <source>
        <dbReference type="ARBA" id="ARBA00041975"/>
    </source>
</evidence>
<dbReference type="Proteomes" id="UP001317963">
    <property type="component" value="Chromosome"/>
</dbReference>
<evidence type="ECO:0000256" key="2">
    <source>
        <dbReference type="ARBA" id="ARBA00023235"/>
    </source>
</evidence>
<protein>
    <recommendedName>
        <fullName evidence="6">tRNA pseudouridine synthase C</fullName>
        <ecNumber evidence="5">5.4.99.26</ecNumber>
    </recommendedName>
    <alternativeName>
        <fullName evidence="8">tRNA pseudouridine(65) synthase</fullName>
    </alternativeName>
    <alternativeName>
        <fullName evidence="9">tRNA pseudouridylate synthase C</fullName>
    </alternativeName>
    <alternativeName>
        <fullName evidence="7">tRNA-uridine isomerase C</fullName>
    </alternativeName>
</protein>
<dbReference type="InterPro" id="IPR006145">
    <property type="entry name" value="PsdUridine_synth_RsuA/RluA"/>
</dbReference>
<dbReference type="PROSITE" id="PS01129">
    <property type="entry name" value="PSI_RLU"/>
    <property type="match status" value="1"/>
</dbReference>
<evidence type="ECO:0000256" key="3">
    <source>
        <dbReference type="ARBA" id="ARBA00036607"/>
    </source>
</evidence>
<evidence type="ECO:0000256" key="4">
    <source>
        <dbReference type="ARBA" id="ARBA00037670"/>
    </source>
</evidence>
<dbReference type="PANTHER" id="PTHR21600:SF56">
    <property type="entry name" value="TRNA PSEUDOURIDINE SYNTHASE C"/>
    <property type="match status" value="1"/>
</dbReference>
<evidence type="ECO:0000256" key="9">
    <source>
        <dbReference type="ARBA" id="ARBA00043049"/>
    </source>
</evidence>
<reference evidence="11 12" key="1">
    <citation type="submission" date="2019-02" db="EMBL/GenBank/DDBJ databases">
        <title>Halieaceae_genomes.</title>
        <authorList>
            <person name="Li S.-H."/>
        </authorList>
    </citation>
    <scope>NUCLEOTIDE SEQUENCE [LARGE SCALE GENOMIC DNA]</scope>
    <source>
        <strain evidence="11 12">JH123</strain>
    </source>
</reference>
<evidence type="ECO:0000313" key="12">
    <source>
        <dbReference type="Proteomes" id="UP001317963"/>
    </source>
</evidence>
<dbReference type="InterPro" id="IPR006224">
    <property type="entry name" value="PsdUridine_synth_RluA-like_CS"/>
</dbReference>
<evidence type="ECO:0000256" key="7">
    <source>
        <dbReference type="ARBA" id="ARBA00041803"/>
    </source>
</evidence>
<evidence type="ECO:0000256" key="5">
    <source>
        <dbReference type="ARBA" id="ARBA00038943"/>
    </source>
</evidence>
<accession>A0ABY6QB51</accession>
<evidence type="ECO:0000256" key="6">
    <source>
        <dbReference type="ARBA" id="ARBA00040675"/>
    </source>
</evidence>
<proteinExistence type="predicted"/>
<dbReference type="EC" id="5.4.99.26" evidence="5"/>
<dbReference type="InterPro" id="IPR020103">
    <property type="entry name" value="PsdUridine_synth_cat_dom_sf"/>
</dbReference>
<evidence type="ECO:0000259" key="10">
    <source>
        <dbReference type="Pfam" id="PF00849"/>
    </source>
</evidence>
<dbReference type="EMBL" id="CP036501">
    <property type="protein sequence ID" value="UZP75598.1"/>
    <property type="molecule type" value="Genomic_DNA"/>
</dbReference>
<sequence>MLVHRSGIDAGETVFLMQTLRDQLGQHVFPVHRLDKPTSGLVMFALNSPTARALSQLFEQGEVQKIYTAFVRGHTPQTLNIDHPLRDEVDSQGRKTKEGTVREAATELRTLTSWTVPEPVDRYPEARYSQVELRPLTGRYRQLRRHMKHISHPILGDVRYGKGTHNRFIHERLGLKRLWLHANSLAFQHPDTGELLTVESDPPEDFKAMHTWLTNVAEGHDHG</sequence>